<dbReference type="RefSeq" id="WP_192142330.1">
    <property type="nucleotide sequence ID" value="NZ_JACYXZ010000002.1"/>
</dbReference>
<keyword evidence="4" id="KW-1185">Reference proteome</keyword>
<proteinExistence type="predicted"/>
<dbReference type="InterPro" id="IPR027392">
    <property type="entry name" value="TF_Znf"/>
</dbReference>
<name>A0A927Q111_9ACTN</name>
<sequence length="86" mass="9314">MDALDCPRCGAEMVTRSVGTSHVNQCPEGHGVFLERAELGALADAENGWHREDGHHTAPLPRITADMVPPPPSRPRASAWVETLFS</sequence>
<feature type="domain" description="Transcription factor zinc-finger" evidence="2">
    <location>
        <begin position="5"/>
        <end position="44"/>
    </location>
</feature>
<dbReference type="AlphaFoldDB" id="A0A927Q111"/>
<dbReference type="Proteomes" id="UP000616839">
    <property type="component" value="Unassembled WGS sequence"/>
</dbReference>
<reference evidence="3" key="1">
    <citation type="submission" date="2020-09" db="EMBL/GenBank/DDBJ databases">
        <title>Nocardioides sp. strain MJB4 16S ribosomal RNA gene Genome sequencing and assembly.</title>
        <authorList>
            <person name="Kim I."/>
        </authorList>
    </citation>
    <scope>NUCLEOTIDE SEQUENCE</scope>
    <source>
        <strain evidence="3">MJB4</strain>
    </source>
</reference>
<protein>
    <submittedName>
        <fullName evidence="3">Zf-TFIIB domain-containing protein</fullName>
    </submittedName>
</protein>
<gene>
    <name evidence="3" type="ORF">IE331_07940</name>
</gene>
<feature type="region of interest" description="Disordered" evidence="1">
    <location>
        <begin position="49"/>
        <end position="76"/>
    </location>
</feature>
<dbReference type="Pfam" id="PF13453">
    <property type="entry name" value="Zn_ribbon_TFIIB"/>
    <property type="match status" value="1"/>
</dbReference>
<evidence type="ECO:0000313" key="4">
    <source>
        <dbReference type="Proteomes" id="UP000616839"/>
    </source>
</evidence>
<dbReference type="EMBL" id="JACYXZ010000002">
    <property type="protein sequence ID" value="MBD8869552.1"/>
    <property type="molecule type" value="Genomic_DNA"/>
</dbReference>
<accession>A0A927Q111</accession>
<evidence type="ECO:0000256" key="1">
    <source>
        <dbReference type="SAM" id="MobiDB-lite"/>
    </source>
</evidence>
<evidence type="ECO:0000259" key="2">
    <source>
        <dbReference type="Pfam" id="PF13453"/>
    </source>
</evidence>
<organism evidence="3 4">
    <name type="scientific">Nocardioides donggukensis</name>
    <dbReference type="NCBI Taxonomy" id="2774019"/>
    <lineage>
        <taxon>Bacteria</taxon>
        <taxon>Bacillati</taxon>
        <taxon>Actinomycetota</taxon>
        <taxon>Actinomycetes</taxon>
        <taxon>Propionibacteriales</taxon>
        <taxon>Nocardioidaceae</taxon>
        <taxon>Nocardioides</taxon>
    </lineage>
</organism>
<comment type="caution">
    <text evidence="3">The sequence shown here is derived from an EMBL/GenBank/DDBJ whole genome shotgun (WGS) entry which is preliminary data.</text>
</comment>
<evidence type="ECO:0000313" key="3">
    <source>
        <dbReference type="EMBL" id="MBD8869552.1"/>
    </source>
</evidence>